<evidence type="ECO:0000313" key="4">
    <source>
        <dbReference type="Proteomes" id="UP000222542"/>
    </source>
</evidence>
<dbReference type="PROSITE" id="PS50181">
    <property type="entry name" value="FBOX"/>
    <property type="match status" value="1"/>
</dbReference>
<dbReference type="Pfam" id="PF23622">
    <property type="entry name" value="LRR_At1g61320_AtMIF1"/>
    <property type="match status" value="1"/>
</dbReference>
<keyword evidence="1" id="KW-0472">Membrane</keyword>
<reference evidence="3 4" key="1">
    <citation type="journal article" date="2014" name="Nat. Genet.">
        <title>Genome sequence of the hot pepper provides insights into the evolution of pungency in Capsicum species.</title>
        <authorList>
            <person name="Kim S."/>
            <person name="Park M."/>
            <person name="Yeom S.I."/>
            <person name="Kim Y.M."/>
            <person name="Lee J.M."/>
            <person name="Lee H.A."/>
            <person name="Seo E."/>
            <person name="Choi J."/>
            <person name="Cheong K."/>
            <person name="Kim K.T."/>
            <person name="Jung K."/>
            <person name="Lee G.W."/>
            <person name="Oh S.K."/>
            <person name="Bae C."/>
            <person name="Kim S.B."/>
            <person name="Lee H.Y."/>
            <person name="Kim S.Y."/>
            <person name="Kim M.S."/>
            <person name="Kang B.C."/>
            <person name="Jo Y.D."/>
            <person name="Yang H.B."/>
            <person name="Jeong H.J."/>
            <person name="Kang W.H."/>
            <person name="Kwon J.K."/>
            <person name="Shin C."/>
            <person name="Lim J.Y."/>
            <person name="Park J.H."/>
            <person name="Huh J.H."/>
            <person name="Kim J.S."/>
            <person name="Kim B.D."/>
            <person name="Cohen O."/>
            <person name="Paran I."/>
            <person name="Suh M.C."/>
            <person name="Lee S.B."/>
            <person name="Kim Y.K."/>
            <person name="Shin Y."/>
            <person name="Noh S.J."/>
            <person name="Park J."/>
            <person name="Seo Y.S."/>
            <person name="Kwon S.Y."/>
            <person name="Kim H.A."/>
            <person name="Park J.M."/>
            <person name="Kim H.J."/>
            <person name="Choi S.B."/>
            <person name="Bosland P.W."/>
            <person name="Reeves G."/>
            <person name="Jo S.H."/>
            <person name="Lee B.W."/>
            <person name="Cho H.T."/>
            <person name="Choi H.S."/>
            <person name="Lee M.S."/>
            <person name="Yu Y."/>
            <person name="Do Choi Y."/>
            <person name="Park B.S."/>
            <person name="van Deynze A."/>
            <person name="Ashrafi H."/>
            <person name="Hill T."/>
            <person name="Kim W.T."/>
            <person name="Pai H.S."/>
            <person name="Ahn H.K."/>
            <person name="Yeam I."/>
            <person name="Giovannoni J.J."/>
            <person name="Rose J.K."/>
            <person name="Sorensen I."/>
            <person name="Lee S.J."/>
            <person name="Kim R.W."/>
            <person name="Choi I.Y."/>
            <person name="Choi B.S."/>
            <person name="Lim J.S."/>
            <person name="Lee Y.H."/>
            <person name="Choi D."/>
        </authorList>
    </citation>
    <scope>NUCLEOTIDE SEQUENCE [LARGE SCALE GENOMIC DNA]</scope>
    <source>
        <strain evidence="4">cv. CM334</strain>
    </source>
</reference>
<dbReference type="AlphaFoldDB" id="A0A2G2Y4S2"/>
<protein>
    <recommendedName>
        <fullName evidence="2">F-box domain-containing protein</fullName>
    </recommendedName>
</protein>
<dbReference type="SUPFAM" id="SSF81383">
    <property type="entry name" value="F-box domain"/>
    <property type="match status" value="1"/>
</dbReference>
<feature type="domain" description="F-box" evidence="2">
    <location>
        <begin position="116"/>
        <end position="162"/>
    </location>
</feature>
<dbReference type="InterPro" id="IPR055357">
    <property type="entry name" value="LRR_At1g61320_AtMIF1"/>
</dbReference>
<dbReference type="Gramene" id="PHT64571">
    <property type="protein sequence ID" value="PHT64571"/>
    <property type="gene ID" value="T459_28996"/>
</dbReference>
<proteinExistence type="predicted"/>
<dbReference type="OMA" id="YICARSD"/>
<organism evidence="3 4">
    <name type="scientific">Capsicum annuum</name>
    <name type="common">Capsicum pepper</name>
    <dbReference type="NCBI Taxonomy" id="4072"/>
    <lineage>
        <taxon>Eukaryota</taxon>
        <taxon>Viridiplantae</taxon>
        <taxon>Streptophyta</taxon>
        <taxon>Embryophyta</taxon>
        <taxon>Tracheophyta</taxon>
        <taxon>Spermatophyta</taxon>
        <taxon>Magnoliopsida</taxon>
        <taxon>eudicotyledons</taxon>
        <taxon>Gunneridae</taxon>
        <taxon>Pentapetalae</taxon>
        <taxon>asterids</taxon>
        <taxon>lamiids</taxon>
        <taxon>Solanales</taxon>
        <taxon>Solanaceae</taxon>
        <taxon>Solanoideae</taxon>
        <taxon>Capsiceae</taxon>
        <taxon>Capsicum</taxon>
    </lineage>
</organism>
<keyword evidence="1" id="KW-1133">Transmembrane helix</keyword>
<gene>
    <name evidence="3" type="ORF">T459_28996</name>
</gene>
<feature type="transmembrane region" description="Helical" evidence="1">
    <location>
        <begin position="67"/>
        <end position="85"/>
    </location>
</feature>
<dbReference type="InterPro" id="IPR036047">
    <property type="entry name" value="F-box-like_dom_sf"/>
</dbReference>
<dbReference type="Gene3D" id="3.80.10.10">
    <property type="entry name" value="Ribonuclease Inhibitor"/>
    <property type="match status" value="1"/>
</dbReference>
<dbReference type="InterPro" id="IPR032675">
    <property type="entry name" value="LRR_dom_sf"/>
</dbReference>
<sequence>MASDDGIIPGGGKVVLPLLALGGIALWINYYYKKRPTVVDDDETKEDYLSQLPDDVLCSILERGGKVVLPLLAMIGVVVWNSFFYKKRSTVSSNAAPLYKNIQYICARSDDDDTAEDYLSQLPDDVLLSILGNLTLREAARTTILSTRWRYVFASTQLQQQEATFKFRCLGMFGIDDLFGHSRCSYNQEKDKFMNGLYQFLRLHSGRRVDFIELFCCFVREFPNAFTHWFQSLSRICVERLHLYFACPRIYPIEDSSKLFKFSLEVLSQASSLKHLYLSYCILLSSPKVRFNSLTTLVLQGVALTSGHLEGILSSCSKLDELTIEFSKLPDKLRLAGTVKKVVILECDGGKEIDLHAPYLHRLKCQMNNKVTFFFSFVPMLENVMVCPGWESPCYSYTFGNSARSLRDQVKSLTLKVHADQVKYLPIEIPTEMKTFRNIRNLSLILVARHAISQILELSELWSACPRLQNFSLVVENFWGRIDNVRGSRSPLSPSCHTELKQVTYGGFDGSEVEMEFVLSILKSAIVLEQLFLSPAYEDHFNRWGRRVNRTFDERKRNSIHQKLHGRAISKKAVVIIQ</sequence>
<dbReference type="InterPro" id="IPR001810">
    <property type="entry name" value="F-box_dom"/>
</dbReference>
<dbReference type="PANTHER" id="PTHR34145:SF28">
    <property type="entry name" value="F-BOX DOMAIN-CONTAINING PROTEIN"/>
    <property type="match status" value="1"/>
</dbReference>
<dbReference type="Pfam" id="PF00646">
    <property type="entry name" value="F-box"/>
    <property type="match status" value="1"/>
</dbReference>
<dbReference type="Proteomes" id="UP000222542">
    <property type="component" value="Unassembled WGS sequence"/>
</dbReference>
<dbReference type="InterPro" id="IPR053772">
    <property type="entry name" value="At1g61320/At1g61330-like"/>
</dbReference>
<evidence type="ECO:0000259" key="2">
    <source>
        <dbReference type="PROSITE" id="PS50181"/>
    </source>
</evidence>
<comment type="caution">
    <text evidence="3">The sequence shown here is derived from an EMBL/GenBank/DDBJ whole genome shotgun (WGS) entry which is preliminary data.</text>
</comment>
<dbReference type="EMBL" id="AYRZ02000012">
    <property type="protein sequence ID" value="PHT64571.1"/>
    <property type="molecule type" value="Genomic_DNA"/>
</dbReference>
<evidence type="ECO:0000256" key="1">
    <source>
        <dbReference type="SAM" id="Phobius"/>
    </source>
</evidence>
<dbReference type="PANTHER" id="PTHR34145">
    <property type="entry name" value="OS02G0105600 PROTEIN"/>
    <property type="match status" value="1"/>
</dbReference>
<accession>A0A2G2Y4S2</accession>
<keyword evidence="4" id="KW-1185">Reference proteome</keyword>
<feature type="transmembrane region" description="Helical" evidence="1">
    <location>
        <begin position="14"/>
        <end position="32"/>
    </location>
</feature>
<evidence type="ECO:0000313" key="3">
    <source>
        <dbReference type="EMBL" id="PHT64571.1"/>
    </source>
</evidence>
<dbReference type="Gene3D" id="1.20.1280.50">
    <property type="match status" value="1"/>
</dbReference>
<name>A0A2G2Y4S2_CAPAN</name>
<keyword evidence="1" id="KW-0812">Transmembrane</keyword>
<dbReference type="SUPFAM" id="SSF52058">
    <property type="entry name" value="L domain-like"/>
    <property type="match status" value="1"/>
</dbReference>
<dbReference type="STRING" id="4072.A0A2G2Y4S2"/>
<reference evidence="3 4" key="2">
    <citation type="journal article" date="2017" name="Genome Biol.">
        <title>New reference genome sequences of hot pepper reveal the massive evolution of plant disease-resistance genes by retroduplication.</title>
        <authorList>
            <person name="Kim S."/>
            <person name="Park J."/>
            <person name="Yeom S.I."/>
            <person name="Kim Y.M."/>
            <person name="Seo E."/>
            <person name="Kim K.T."/>
            <person name="Kim M.S."/>
            <person name="Lee J.M."/>
            <person name="Cheong K."/>
            <person name="Shin H.S."/>
            <person name="Kim S.B."/>
            <person name="Han K."/>
            <person name="Lee J."/>
            <person name="Park M."/>
            <person name="Lee H.A."/>
            <person name="Lee H.Y."/>
            <person name="Lee Y."/>
            <person name="Oh S."/>
            <person name="Lee J.H."/>
            <person name="Choi E."/>
            <person name="Choi E."/>
            <person name="Lee S.E."/>
            <person name="Jeon J."/>
            <person name="Kim H."/>
            <person name="Choi G."/>
            <person name="Song H."/>
            <person name="Lee J."/>
            <person name="Lee S.C."/>
            <person name="Kwon J.K."/>
            <person name="Lee H.Y."/>
            <person name="Koo N."/>
            <person name="Hong Y."/>
            <person name="Kim R.W."/>
            <person name="Kang W.H."/>
            <person name="Huh J.H."/>
            <person name="Kang B.C."/>
            <person name="Yang T.J."/>
            <person name="Lee Y.H."/>
            <person name="Bennetzen J.L."/>
            <person name="Choi D."/>
        </authorList>
    </citation>
    <scope>NUCLEOTIDE SEQUENCE [LARGE SCALE GENOMIC DNA]</scope>
    <source>
        <strain evidence="4">cv. CM334</strain>
    </source>
</reference>